<keyword evidence="4 7" id="KW-0812">Transmembrane</keyword>
<dbReference type="Pfam" id="PF07715">
    <property type="entry name" value="Plug"/>
    <property type="match status" value="1"/>
</dbReference>
<dbReference type="InterPro" id="IPR008969">
    <property type="entry name" value="CarboxyPept-like_regulatory"/>
</dbReference>
<proteinExistence type="inferred from homology"/>
<accession>A0ABX2B3Q5</accession>
<dbReference type="Gene3D" id="2.40.170.20">
    <property type="entry name" value="TonB-dependent receptor, beta-barrel domain"/>
    <property type="match status" value="1"/>
</dbReference>
<keyword evidence="5 7" id="KW-0472">Membrane</keyword>
<keyword evidence="6 7" id="KW-0998">Cell outer membrane</keyword>
<gene>
    <name evidence="10" type="ORF">HPS54_10305</name>
</gene>
<dbReference type="InterPro" id="IPR037066">
    <property type="entry name" value="Plug_dom_sf"/>
</dbReference>
<dbReference type="InterPro" id="IPR023997">
    <property type="entry name" value="TonB-dep_OMP_SusC/RagA_CS"/>
</dbReference>
<evidence type="ECO:0000256" key="8">
    <source>
        <dbReference type="SAM" id="SignalP"/>
    </source>
</evidence>
<keyword evidence="8" id="KW-0732">Signal</keyword>
<dbReference type="SUPFAM" id="SSF49464">
    <property type="entry name" value="Carboxypeptidase regulatory domain-like"/>
    <property type="match status" value="1"/>
</dbReference>
<comment type="caution">
    <text evidence="10">The sequence shown here is derived from an EMBL/GenBank/DDBJ whole genome shotgun (WGS) entry which is preliminary data.</text>
</comment>
<keyword evidence="2 7" id="KW-0813">Transport</keyword>
<evidence type="ECO:0000256" key="2">
    <source>
        <dbReference type="ARBA" id="ARBA00022448"/>
    </source>
</evidence>
<dbReference type="EMBL" id="JABKKJ010000021">
    <property type="protein sequence ID" value="NPE25903.1"/>
    <property type="molecule type" value="Genomic_DNA"/>
</dbReference>
<evidence type="ECO:0000256" key="7">
    <source>
        <dbReference type="PROSITE-ProRule" id="PRU01360"/>
    </source>
</evidence>
<dbReference type="InterPro" id="IPR023996">
    <property type="entry name" value="TonB-dep_OMP_SusC/RagA"/>
</dbReference>
<reference evidence="10 11" key="1">
    <citation type="submission" date="2020-05" db="EMBL/GenBank/DDBJ databases">
        <title>Distinct polysaccharide utilization as determinants for interspecies competition between intestinal Prevotella spp.</title>
        <authorList>
            <person name="Galvez E.J.C."/>
            <person name="Iljazovic A."/>
            <person name="Strowig T."/>
        </authorList>
    </citation>
    <scope>NUCLEOTIDE SEQUENCE [LARGE SCALE GENOMIC DNA]</scope>
    <source>
        <strain evidence="10 11">PCHR</strain>
    </source>
</reference>
<dbReference type="Pfam" id="PF13715">
    <property type="entry name" value="CarbopepD_reg_2"/>
    <property type="match status" value="1"/>
</dbReference>
<dbReference type="InterPro" id="IPR012910">
    <property type="entry name" value="Plug_dom"/>
</dbReference>
<dbReference type="InterPro" id="IPR036942">
    <property type="entry name" value="Beta-barrel_TonB_sf"/>
</dbReference>
<evidence type="ECO:0000256" key="3">
    <source>
        <dbReference type="ARBA" id="ARBA00022452"/>
    </source>
</evidence>
<name>A0ABX2B3Q5_9BACT</name>
<feature type="chain" id="PRO_5046876124" evidence="8">
    <location>
        <begin position="25"/>
        <end position="1057"/>
    </location>
</feature>
<dbReference type="NCBIfam" id="TIGR04057">
    <property type="entry name" value="SusC_RagA_signa"/>
    <property type="match status" value="1"/>
</dbReference>
<dbReference type="SUPFAM" id="SSF56935">
    <property type="entry name" value="Porins"/>
    <property type="match status" value="1"/>
</dbReference>
<evidence type="ECO:0000259" key="9">
    <source>
        <dbReference type="Pfam" id="PF07715"/>
    </source>
</evidence>
<comment type="subcellular location">
    <subcellularLocation>
        <location evidence="1 7">Cell outer membrane</location>
        <topology evidence="1 7">Multi-pass membrane protein</topology>
    </subcellularLocation>
</comment>
<evidence type="ECO:0000256" key="4">
    <source>
        <dbReference type="ARBA" id="ARBA00022692"/>
    </source>
</evidence>
<evidence type="ECO:0000313" key="10">
    <source>
        <dbReference type="EMBL" id="NPE25903.1"/>
    </source>
</evidence>
<evidence type="ECO:0000256" key="1">
    <source>
        <dbReference type="ARBA" id="ARBA00004571"/>
    </source>
</evidence>
<keyword evidence="3 7" id="KW-1134">Transmembrane beta strand</keyword>
<evidence type="ECO:0000313" key="11">
    <source>
        <dbReference type="Proteomes" id="UP000820977"/>
    </source>
</evidence>
<dbReference type="PROSITE" id="PS52016">
    <property type="entry name" value="TONB_DEPENDENT_REC_3"/>
    <property type="match status" value="1"/>
</dbReference>
<evidence type="ECO:0000256" key="5">
    <source>
        <dbReference type="ARBA" id="ARBA00023136"/>
    </source>
</evidence>
<protein>
    <submittedName>
        <fullName evidence="10">SusC/RagA family TonB-linked outer membrane protein</fullName>
    </submittedName>
</protein>
<feature type="domain" description="TonB-dependent receptor plug" evidence="9">
    <location>
        <begin position="132"/>
        <end position="250"/>
    </location>
</feature>
<dbReference type="Gene3D" id="2.170.130.10">
    <property type="entry name" value="TonB-dependent receptor, plug domain"/>
    <property type="match status" value="1"/>
</dbReference>
<dbReference type="RefSeq" id="WP_172345392.1">
    <property type="nucleotide sequence ID" value="NZ_CASYYZ010000013.1"/>
</dbReference>
<dbReference type="Proteomes" id="UP000820977">
    <property type="component" value="Unassembled WGS sequence"/>
</dbReference>
<sequence>MNYRKLLLCLFGAGMMLMPGEALASLGTETGVMAGPSQQTVKGKVSDAQGSVIGATVKVVGSSAGAITDLDGNFSLQCNVGDVLEISYVGYKTRRVKALPSMNIVLEEDGKVLGDVVVTALGIKRDRKALGYGVSEVKGDELTKAKETNVINSLSGKVAGLVVQQTAGGASGSTRVLLRGNTEMTGNNQPLYVIDGVPLDNTNFGSAGLAGGYDLGDGISAINPDDIETMTVLKGPAASALYGSRASHGVILITTKKAEKERVSVEYNGSFTVDTQLAKWDDVQSVYGMGNGGQYLDTASSGTNMSWGPKADNYEVEYFDGVKRPFQIWPNNVEDFFRTGFTTQNTAILSVNSGKTGVRFSATDMRNRDILPNTKMSRDNFNLRVNTSAGPVDFDFTANYTCEDVKNRPALGDSKSNVGKNLMTLASTYNQAWLKHYQTETGDYANWNGNDQYNKNPYWDLYKNVNTTKKDVFRLTAKAIWNIDKHLKLQGTVGTDINNMEFEDFICRTTPGTAPGKLTNQIFNNRTLNAELLALYNNNWGDFDFNATVGGNIFKVNNMTTTLTGLNQQMKDMVSIMNYSEQNIRRDPYRKQINSLFGSASVGYRHTYYLEGTLRGDKSSTLPIKNNTYLYPSVSTSIVFSEFIENKKIINYGKVRASWAKVGSDTDPYQLDLGYTTAKYSYPGFTLGMISNTVQPNKDLRPTMTSSYELGLEMKFFNNRLGLDVTYYDQNSTDQIIRLASSSTSGYESRLVNAGSIQNRGIEIALNGRVLAIKDFAWDMGVNFSKNSNKVKSLVNGMDYFELEKATWCGVSVGAEVGKNFGSIIGKDFKRTADGQVIINGNTGMPEVSDKTTTIGNASWDWTGGFYSTFTYKNFRLSASFDVKVGADLFSMSMRSAYQTGKAVGTLAGREEWYASEEARKAAGMGIDEWRASGNCKGFIAPGVIDNGDGTYRPNDIPVNPEAYWKSAADSAPSMFVYDNSYVKCREITFGYTFPEKMLGKYVKGLSVSFVARNPFILYKNIPNIDPDSGYNTSGLGLEYGSLPSRRSYGLNLNVKF</sequence>
<dbReference type="InterPro" id="IPR039426">
    <property type="entry name" value="TonB-dep_rcpt-like"/>
</dbReference>
<keyword evidence="11" id="KW-1185">Reference proteome</keyword>
<dbReference type="NCBIfam" id="TIGR04056">
    <property type="entry name" value="OMP_RagA_SusC"/>
    <property type="match status" value="1"/>
</dbReference>
<comment type="similarity">
    <text evidence="7">Belongs to the TonB-dependent receptor family.</text>
</comment>
<organism evidence="10 11">
    <name type="scientific">Xylanibacter caecicola</name>
    <dbReference type="NCBI Taxonomy" id="2736294"/>
    <lineage>
        <taxon>Bacteria</taxon>
        <taxon>Pseudomonadati</taxon>
        <taxon>Bacteroidota</taxon>
        <taxon>Bacteroidia</taxon>
        <taxon>Bacteroidales</taxon>
        <taxon>Prevotellaceae</taxon>
        <taxon>Xylanibacter</taxon>
    </lineage>
</organism>
<feature type="signal peptide" evidence="8">
    <location>
        <begin position="1"/>
        <end position="24"/>
    </location>
</feature>
<evidence type="ECO:0000256" key="6">
    <source>
        <dbReference type="ARBA" id="ARBA00023237"/>
    </source>
</evidence>